<evidence type="ECO:0000313" key="6">
    <source>
        <dbReference type="Proteomes" id="UP000264006"/>
    </source>
</evidence>
<dbReference type="EMBL" id="CP031165">
    <property type="protein sequence ID" value="AXV07311.1"/>
    <property type="molecule type" value="Genomic_DNA"/>
</dbReference>
<keyword evidence="2" id="KW-0479">Metal-binding</keyword>
<evidence type="ECO:0000256" key="1">
    <source>
        <dbReference type="ARBA" id="ARBA00022670"/>
    </source>
</evidence>
<feature type="domain" description="Peptidase M20 dimerisation" evidence="4">
    <location>
        <begin position="207"/>
        <end position="357"/>
    </location>
</feature>
<dbReference type="InterPro" id="IPR051458">
    <property type="entry name" value="Cyt/Met_Dipeptidase"/>
</dbReference>
<dbReference type="PANTHER" id="PTHR43270:SF12">
    <property type="entry name" value="SUCCINYL-DIAMINOPIMELATE DESUCCINYLASE"/>
    <property type="match status" value="1"/>
</dbReference>
<keyword evidence="1" id="KW-0645">Protease</keyword>
<name>A0A346XYL4_9ACTN</name>
<dbReference type="Proteomes" id="UP000264006">
    <property type="component" value="Chromosome"/>
</dbReference>
<keyword evidence="6" id="KW-1185">Reference proteome</keyword>
<gene>
    <name evidence="5" type="ORF">DVS28_a2632</name>
</gene>
<dbReference type="GO" id="GO:0046872">
    <property type="term" value="F:metal ion binding"/>
    <property type="evidence" value="ECO:0007669"/>
    <property type="project" value="UniProtKB-KW"/>
</dbReference>
<proteinExistence type="predicted"/>
<dbReference type="NCBIfam" id="NF005914">
    <property type="entry name" value="PRK07907.1"/>
    <property type="match status" value="1"/>
</dbReference>
<dbReference type="Pfam" id="PF07687">
    <property type="entry name" value="M20_dimer"/>
    <property type="match status" value="1"/>
</dbReference>
<keyword evidence="3" id="KW-0378">Hydrolase</keyword>
<reference evidence="5 6" key="1">
    <citation type="submission" date="2018-09" db="EMBL/GenBank/DDBJ databases">
        <title>Complete genome sequence of Euzebya sp. DY32-46 isolated from seawater of Pacific Ocean.</title>
        <authorList>
            <person name="Xu L."/>
            <person name="Wu Y.-H."/>
            <person name="Xu X.-W."/>
        </authorList>
    </citation>
    <scope>NUCLEOTIDE SEQUENCE [LARGE SCALE GENOMIC DNA]</scope>
    <source>
        <strain evidence="5 6">DY32-46</strain>
    </source>
</reference>
<dbReference type="GO" id="GO:0008233">
    <property type="term" value="F:peptidase activity"/>
    <property type="evidence" value="ECO:0007669"/>
    <property type="project" value="UniProtKB-KW"/>
</dbReference>
<dbReference type="AlphaFoldDB" id="A0A346XYL4"/>
<dbReference type="InterPro" id="IPR011650">
    <property type="entry name" value="Peptidase_M20_dimer"/>
</dbReference>
<dbReference type="RefSeq" id="WP_114594161.1">
    <property type="nucleotide sequence ID" value="NZ_CP031165.1"/>
</dbReference>
<dbReference type="OrthoDB" id="9761532at2"/>
<evidence type="ECO:0000313" key="5">
    <source>
        <dbReference type="EMBL" id="AXV07311.1"/>
    </source>
</evidence>
<evidence type="ECO:0000256" key="3">
    <source>
        <dbReference type="ARBA" id="ARBA00022801"/>
    </source>
</evidence>
<sequence>MAPTTSEIIAAVDAGHATARADLEALCRIPSIAFDGFDMAPVHESARATAELLERSGLQDVRLLEGGGAPPAVFGEVHVDDDRPTVLLYAHHDVQPTGDVDAWTSPPFEPTERNGRLYGRGCADDKAGVVAHATAIAAWNQLGGPPVNVKVIIEGEEEIGSPHLDAFLAEHGDLLAADAVVVADLVNWQVGTPSLTYLLRGMVDVAVEIRVLEHAVHSGMYGGPVPDPLTAMAKLIAGLTDETGALVIPELRKGLRSPTPEEMRRLEALDFDEDRFRGEASLGADVRLGGDPDLPALQKIWMEPNLTVLGIDTPSVQQASNAIQPIARAKLGLRLGPGQDAKAARQALVDHLNAQAPMGLEVTATPGAAGDPFETELDRPPVRAMLAALEKGYGAAPVLMGSGGSIPLLGPLQTANPDASMLLLGVEDPDSRAHGIDESLHLEDWKSACRSVALLFAELAG</sequence>
<dbReference type="GO" id="GO:0006508">
    <property type="term" value="P:proteolysis"/>
    <property type="evidence" value="ECO:0007669"/>
    <property type="project" value="UniProtKB-KW"/>
</dbReference>
<protein>
    <submittedName>
        <fullName evidence="5">Acetylornithine deacetylase/Succinyl-diaminopimelate desuccinylase and related deacylase</fullName>
    </submittedName>
</protein>
<dbReference type="SUPFAM" id="SSF53187">
    <property type="entry name" value="Zn-dependent exopeptidases"/>
    <property type="match status" value="1"/>
</dbReference>
<accession>A0A346XYL4</accession>
<organism evidence="5 6">
    <name type="scientific">Euzebya pacifica</name>
    <dbReference type="NCBI Taxonomy" id="1608957"/>
    <lineage>
        <taxon>Bacteria</taxon>
        <taxon>Bacillati</taxon>
        <taxon>Actinomycetota</taxon>
        <taxon>Nitriliruptoria</taxon>
        <taxon>Euzebyales</taxon>
    </lineage>
</organism>
<dbReference type="Gene3D" id="3.40.630.10">
    <property type="entry name" value="Zn peptidases"/>
    <property type="match status" value="1"/>
</dbReference>
<dbReference type="InterPro" id="IPR002933">
    <property type="entry name" value="Peptidase_M20"/>
</dbReference>
<evidence type="ECO:0000256" key="2">
    <source>
        <dbReference type="ARBA" id="ARBA00022723"/>
    </source>
</evidence>
<evidence type="ECO:0000259" key="4">
    <source>
        <dbReference type="Pfam" id="PF07687"/>
    </source>
</evidence>
<dbReference type="KEGG" id="euz:DVS28_a2632"/>
<dbReference type="Gene3D" id="3.30.70.360">
    <property type="match status" value="1"/>
</dbReference>
<dbReference type="Pfam" id="PF01546">
    <property type="entry name" value="Peptidase_M20"/>
    <property type="match status" value="1"/>
</dbReference>
<dbReference type="PANTHER" id="PTHR43270">
    <property type="entry name" value="BETA-ALA-HIS DIPEPTIDASE"/>
    <property type="match status" value="1"/>
</dbReference>